<evidence type="ECO:0000256" key="1">
    <source>
        <dbReference type="ARBA" id="ARBA00022679"/>
    </source>
</evidence>
<dbReference type="Proteomes" id="UP000291822">
    <property type="component" value="Unassembled WGS sequence"/>
</dbReference>
<dbReference type="InterPro" id="IPR016181">
    <property type="entry name" value="Acyl_CoA_acyltransferase"/>
</dbReference>
<organism evidence="4 5">
    <name type="scientific">Dyella soli</name>
    <dbReference type="NCBI Taxonomy" id="522319"/>
    <lineage>
        <taxon>Bacteria</taxon>
        <taxon>Pseudomonadati</taxon>
        <taxon>Pseudomonadota</taxon>
        <taxon>Gammaproteobacteria</taxon>
        <taxon>Lysobacterales</taxon>
        <taxon>Rhodanobacteraceae</taxon>
        <taxon>Dyella</taxon>
    </lineage>
</organism>
<dbReference type="InterPro" id="IPR057691">
    <property type="entry name" value="DUF7931"/>
</dbReference>
<evidence type="ECO:0000256" key="2">
    <source>
        <dbReference type="ARBA" id="ARBA00023315"/>
    </source>
</evidence>
<evidence type="ECO:0000259" key="3">
    <source>
        <dbReference type="PROSITE" id="PS51186"/>
    </source>
</evidence>
<dbReference type="AlphaFoldDB" id="A0A4R0YSU9"/>
<name>A0A4R0YSU9_9GAMM</name>
<dbReference type="InterPro" id="IPR050832">
    <property type="entry name" value="Bact_Acetyltransf"/>
</dbReference>
<dbReference type="Pfam" id="PF13673">
    <property type="entry name" value="Acetyltransf_10"/>
    <property type="match status" value="1"/>
</dbReference>
<comment type="caution">
    <text evidence="4">The sequence shown here is derived from an EMBL/GenBank/DDBJ whole genome shotgun (WGS) entry which is preliminary data.</text>
</comment>
<dbReference type="PROSITE" id="PS51186">
    <property type="entry name" value="GNAT"/>
    <property type="match status" value="1"/>
</dbReference>
<sequence>MNIHDFHVEHADWARDSEREALRGIRMEVFMQEQGVPASLEWDELDSGSLHQLARDGTGEPIGCARLTPHGKIGRVAVRQPWRQRGVGAAMLRALIARARALGRREIMLDAQLSAVAFYQREGFEALGDVFEDAGIRHQAMRLLLGDPTPGETAPAAHREELLPCGSRSELAASRLQLLTEAAQRLSIYQPLLTDDAYASPSELAELRRIATSGRGAQIRLLLHDPAAALRNSHRLIALAQRLPSLVLVRTPIEELDLAYGSSYLLTDRGGHLFQPDATRASGRAARTDRAAQAPLMQHFNEVWERSLRASALQPLDL</sequence>
<reference evidence="4 5" key="1">
    <citation type="submission" date="2019-02" db="EMBL/GenBank/DDBJ databases">
        <title>Dyella amyloliquefaciens sp. nov., isolated from forest soil.</title>
        <authorList>
            <person name="Gao Z.-H."/>
            <person name="Qiu L.-H."/>
        </authorList>
    </citation>
    <scope>NUCLEOTIDE SEQUENCE [LARGE SCALE GENOMIC DNA]</scope>
    <source>
        <strain evidence="4 5">KACC 12747</strain>
    </source>
</reference>
<dbReference type="InterPro" id="IPR000182">
    <property type="entry name" value="GNAT_dom"/>
</dbReference>
<keyword evidence="5" id="KW-1185">Reference proteome</keyword>
<dbReference type="Gene3D" id="3.40.630.30">
    <property type="match status" value="1"/>
</dbReference>
<proteinExistence type="predicted"/>
<evidence type="ECO:0000313" key="5">
    <source>
        <dbReference type="Proteomes" id="UP000291822"/>
    </source>
</evidence>
<dbReference type="CDD" id="cd04301">
    <property type="entry name" value="NAT_SF"/>
    <property type="match status" value="1"/>
</dbReference>
<dbReference type="PANTHER" id="PTHR43877">
    <property type="entry name" value="AMINOALKYLPHOSPHONATE N-ACETYLTRANSFERASE-RELATED-RELATED"/>
    <property type="match status" value="1"/>
</dbReference>
<evidence type="ECO:0000313" key="4">
    <source>
        <dbReference type="EMBL" id="TCI09913.1"/>
    </source>
</evidence>
<feature type="domain" description="N-acetyltransferase" evidence="3">
    <location>
        <begin position="1"/>
        <end position="146"/>
    </location>
</feature>
<keyword evidence="2" id="KW-0012">Acyltransferase</keyword>
<dbReference type="SUPFAM" id="SSF55729">
    <property type="entry name" value="Acyl-CoA N-acyltransferases (Nat)"/>
    <property type="match status" value="1"/>
</dbReference>
<gene>
    <name evidence="4" type="ORF">EZM97_13265</name>
</gene>
<protein>
    <submittedName>
        <fullName evidence="4">GNAT family N-acetyltransferase</fullName>
    </submittedName>
</protein>
<dbReference type="GO" id="GO:0016747">
    <property type="term" value="F:acyltransferase activity, transferring groups other than amino-acyl groups"/>
    <property type="evidence" value="ECO:0007669"/>
    <property type="project" value="InterPro"/>
</dbReference>
<dbReference type="RefSeq" id="WP_131407428.1">
    <property type="nucleotide sequence ID" value="NZ_SJTG01000002.1"/>
</dbReference>
<accession>A0A4R0YSU9</accession>
<dbReference type="Pfam" id="PF25559">
    <property type="entry name" value="DUF7931"/>
    <property type="match status" value="1"/>
</dbReference>
<keyword evidence="1 4" id="KW-0808">Transferase</keyword>
<dbReference type="EMBL" id="SJTG01000002">
    <property type="protein sequence ID" value="TCI09913.1"/>
    <property type="molecule type" value="Genomic_DNA"/>
</dbReference>